<dbReference type="InterPro" id="IPR025340">
    <property type="entry name" value="DUF4246"/>
</dbReference>
<dbReference type="OrthoDB" id="415532at2759"/>
<dbReference type="PANTHER" id="PTHR33119">
    <property type="entry name" value="IFI3P"/>
    <property type="match status" value="1"/>
</dbReference>
<keyword evidence="4" id="KW-1185">Reference proteome</keyword>
<keyword evidence="1" id="KW-0175">Coiled coil</keyword>
<dbReference type="Pfam" id="PF14033">
    <property type="entry name" value="DUF4246"/>
    <property type="match status" value="1"/>
</dbReference>
<protein>
    <recommendedName>
        <fullName evidence="2">DUF4246 domain-containing protein</fullName>
    </recommendedName>
</protein>
<evidence type="ECO:0000259" key="2">
    <source>
        <dbReference type="Pfam" id="PF14033"/>
    </source>
</evidence>
<evidence type="ECO:0000313" key="3">
    <source>
        <dbReference type="EMBL" id="KAF9064499.1"/>
    </source>
</evidence>
<evidence type="ECO:0000313" key="4">
    <source>
        <dbReference type="Proteomes" id="UP000772434"/>
    </source>
</evidence>
<reference evidence="3" key="1">
    <citation type="submission" date="2020-11" db="EMBL/GenBank/DDBJ databases">
        <authorList>
            <consortium name="DOE Joint Genome Institute"/>
            <person name="Ahrendt S."/>
            <person name="Riley R."/>
            <person name="Andreopoulos W."/>
            <person name="Labutti K."/>
            <person name="Pangilinan J."/>
            <person name="Ruiz-Duenas F.J."/>
            <person name="Barrasa J.M."/>
            <person name="Sanchez-Garcia M."/>
            <person name="Camarero S."/>
            <person name="Miyauchi S."/>
            <person name="Serrano A."/>
            <person name="Linde D."/>
            <person name="Babiker R."/>
            <person name="Drula E."/>
            <person name="Ayuso-Fernandez I."/>
            <person name="Pacheco R."/>
            <person name="Padilla G."/>
            <person name="Ferreira P."/>
            <person name="Barriuso J."/>
            <person name="Kellner H."/>
            <person name="Castanera R."/>
            <person name="Alfaro M."/>
            <person name="Ramirez L."/>
            <person name="Pisabarro A.G."/>
            <person name="Kuo A."/>
            <person name="Tritt A."/>
            <person name="Lipzen A."/>
            <person name="He G."/>
            <person name="Yan M."/>
            <person name="Ng V."/>
            <person name="Cullen D."/>
            <person name="Martin F."/>
            <person name="Rosso M.-N."/>
            <person name="Henrissat B."/>
            <person name="Hibbett D."/>
            <person name="Martinez A.T."/>
            <person name="Grigoriev I.V."/>
        </authorList>
    </citation>
    <scope>NUCLEOTIDE SEQUENCE</scope>
    <source>
        <strain evidence="3">AH 40177</strain>
    </source>
</reference>
<evidence type="ECO:0000256" key="1">
    <source>
        <dbReference type="SAM" id="Coils"/>
    </source>
</evidence>
<feature type="coiled-coil region" evidence="1">
    <location>
        <begin position="319"/>
        <end position="346"/>
    </location>
</feature>
<comment type="caution">
    <text evidence="3">The sequence shown here is derived from an EMBL/GenBank/DDBJ whole genome shotgun (WGS) entry which is preliminary data.</text>
</comment>
<proteinExistence type="predicted"/>
<feature type="domain" description="DUF4246" evidence="2">
    <location>
        <begin position="131"/>
        <end position="547"/>
    </location>
</feature>
<dbReference type="EMBL" id="JADNRY010000122">
    <property type="protein sequence ID" value="KAF9064499.1"/>
    <property type="molecule type" value="Genomic_DNA"/>
</dbReference>
<name>A0A9P5PF44_9AGAR</name>
<accession>A0A9P5PF44</accession>
<dbReference type="Proteomes" id="UP000772434">
    <property type="component" value="Unassembled WGS sequence"/>
</dbReference>
<organism evidence="3 4">
    <name type="scientific">Rhodocollybia butyracea</name>
    <dbReference type="NCBI Taxonomy" id="206335"/>
    <lineage>
        <taxon>Eukaryota</taxon>
        <taxon>Fungi</taxon>
        <taxon>Dikarya</taxon>
        <taxon>Basidiomycota</taxon>
        <taxon>Agaricomycotina</taxon>
        <taxon>Agaricomycetes</taxon>
        <taxon>Agaricomycetidae</taxon>
        <taxon>Agaricales</taxon>
        <taxon>Marasmiineae</taxon>
        <taxon>Omphalotaceae</taxon>
        <taxon>Rhodocollybia</taxon>
    </lineage>
</organism>
<sequence>MSSVVNVSKWETREPTDKDLAEFSAAVRDKKDWQTKVLEEQIALKWVIDAELAAPDSHVLEGAAMETVNDLRRSALAIRHSDCDILWNDRADSSLQHFDETGLETDLQKTLKYARGSKYGLREPELKEKGLGVFVSDDLVPLALHQELIRQLDTLAAEEPRDFHPGSFGKVQDLIHPSLYPYISGITGTLSSDVKLPPVETDGKFYTSINSGYTQQGMGSLFAWIPSSFQVSPDGTNVHIDSYINGLGTREEYPALFRVIEKMFLLALPHFEKTMKASANYTPEHTPSVRRWVERHQFASDNEGALTREMWAQFINENSSKWDAQKLEEKEEKEKLQRNIQQEDSIKESFYDLGKEFIMSELYKGQELKVIVKAANYTLTPGQEYEGSWHMEGMPHEQIVASVIYYYDTDDSIEDQGLSFRKFRDATNDFPAIEDSEYMNQDFLLQFFKGDEDEDNEDHYPSDWETEVDYEGKVGPVATHELPFFIKLGTVPTTNIHTGANGTGRILSFPNWLQHKVGRVRNSSTSGSRMANRKILCFFLVQDKIEISYPGFSITGLEDMNVLTTSEVPMQMRKCNEPTMRALISAISISLTGVALHQRLIDIIWKYVSEGTLSREDAEMYRLTLVRDRKVSTTFDENNHYSLCEH</sequence>
<dbReference type="InterPro" id="IPR049192">
    <property type="entry name" value="DUF4246_C"/>
</dbReference>
<feature type="non-terminal residue" evidence="3">
    <location>
        <position position="646"/>
    </location>
</feature>
<dbReference type="AlphaFoldDB" id="A0A9P5PF44"/>
<dbReference type="PANTHER" id="PTHR33119:SF1">
    <property type="entry name" value="FE2OG DIOXYGENASE DOMAIN-CONTAINING PROTEIN"/>
    <property type="match status" value="1"/>
</dbReference>
<gene>
    <name evidence="3" type="ORF">BDP27DRAFT_1450733</name>
</gene>